<evidence type="ECO:0000256" key="8">
    <source>
        <dbReference type="ARBA" id="ARBA00023242"/>
    </source>
</evidence>
<dbReference type="PANTHER" id="PTHR15932:SF2">
    <property type="entry name" value="BRCA1-A COMPLEX SUBUNIT RAP80"/>
    <property type="match status" value="1"/>
</dbReference>
<dbReference type="InterPro" id="IPR040714">
    <property type="entry name" value="RAP80_UIM"/>
</dbReference>
<feature type="compositionally biased region" description="Basic and acidic residues" evidence="11">
    <location>
        <begin position="41"/>
        <end position="61"/>
    </location>
</feature>
<feature type="compositionally biased region" description="Low complexity" evidence="11">
    <location>
        <begin position="181"/>
        <end position="192"/>
    </location>
</feature>
<gene>
    <name evidence="13" type="ORF">UPYG_G00122320</name>
</gene>
<keyword evidence="6" id="KW-0156">Chromatin regulator</keyword>
<feature type="compositionally biased region" description="Acidic residues" evidence="11">
    <location>
        <begin position="907"/>
        <end position="920"/>
    </location>
</feature>
<dbReference type="InterPro" id="IPR038868">
    <property type="entry name" value="RAP80"/>
</dbReference>
<feature type="region of interest" description="Disordered" evidence="11">
    <location>
        <begin position="339"/>
        <end position="462"/>
    </location>
</feature>
<keyword evidence="14" id="KW-1185">Reference proteome</keyword>
<dbReference type="GO" id="GO:0006325">
    <property type="term" value="P:chromatin organization"/>
    <property type="evidence" value="ECO:0007669"/>
    <property type="project" value="UniProtKB-KW"/>
</dbReference>
<name>A0ABD0X633_UMBPY</name>
<dbReference type="Gene3D" id="6.10.250.1800">
    <property type="match status" value="1"/>
</dbReference>
<feature type="region of interest" description="Disordered" evidence="11">
    <location>
        <begin position="708"/>
        <end position="742"/>
    </location>
</feature>
<feature type="region of interest" description="Disordered" evidence="11">
    <location>
        <begin position="524"/>
        <end position="581"/>
    </location>
</feature>
<feature type="domain" description="RAP80 N-terminal" evidence="12">
    <location>
        <begin position="60"/>
        <end position="102"/>
    </location>
</feature>
<dbReference type="SMART" id="SM00726">
    <property type="entry name" value="UIM"/>
    <property type="match status" value="2"/>
</dbReference>
<feature type="compositionally biased region" description="Polar residues" evidence="11">
    <location>
        <begin position="222"/>
        <end position="241"/>
    </location>
</feature>
<dbReference type="PANTHER" id="PTHR15932">
    <property type="entry name" value="UBIQUITIN INTERACTION MOTIF-CONTAINING PROTEIN 1"/>
    <property type="match status" value="1"/>
</dbReference>
<feature type="compositionally biased region" description="Polar residues" evidence="11">
    <location>
        <begin position="1146"/>
        <end position="1155"/>
    </location>
</feature>
<feature type="compositionally biased region" description="Polar residues" evidence="11">
    <location>
        <begin position="193"/>
        <end position="207"/>
    </location>
</feature>
<evidence type="ECO:0000256" key="5">
    <source>
        <dbReference type="ARBA" id="ARBA00022763"/>
    </source>
</evidence>
<keyword evidence="7" id="KW-0234">DNA repair</keyword>
<dbReference type="PROSITE" id="PS50330">
    <property type="entry name" value="UIM"/>
    <property type="match status" value="1"/>
</dbReference>
<dbReference type="EMBL" id="JAGEUA010000003">
    <property type="protein sequence ID" value="KAL0994440.1"/>
    <property type="molecule type" value="Genomic_DNA"/>
</dbReference>
<comment type="similarity">
    <text evidence="2">Belongs to the RAP80 family.</text>
</comment>
<dbReference type="InterPro" id="IPR003903">
    <property type="entry name" value="UIM_dom"/>
</dbReference>
<feature type="region of interest" description="Disordered" evidence="11">
    <location>
        <begin position="278"/>
        <end position="324"/>
    </location>
</feature>
<evidence type="ECO:0000256" key="6">
    <source>
        <dbReference type="ARBA" id="ARBA00022853"/>
    </source>
</evidence>
<keyword evidence="8" id="KW-0539">Nucleus</keyword>
<feature type="compositionally biased region" description="Polar residues" evidence="11">
    <location>
        <begin position="114"/>
        <end position="125"/>
    </location>
</feature>
<evidence type="ECO:0000313" key="14">
    <source>
        <dbReference type="Proteomes" id="UP001557470"/>
    </source>
</evidence>
<feature type="compositionally biased region" description="Polar residues" evidence="11">
    <location>
        <begin position="632"/>
        <end position="644"/>
    </location>
</feature>
<feature type="region of interest" description="Disordered" evidence="11">
    <location>
        <begin position="613"/>
        <end position="644"/>
    </location>
</feature>
<evidence type="ECO:0000256" key="4">
    <source>
        <dbReference type="ARBA" id="ARBA00022737"/>
    </source>
</evidence>
<comment type="subcellular location">
    <subcellularLocation>
        <location evidence="1">Nucleus</location>
    </subcellularLocation>
</comment>
<evidence type="ECO:0000256" key="3">
    <source>
        <dbReference type="ARBA" id="ARBA00021660"/>
    </source>
</evidence>
<evidence type="ECO:0000313" key="13">
    <source>
        <dbReference type="EMBL" id="KAL0994440.1"/>
    </source>
</evidence>
<proteinExistence type="inferred from homology"/>
<dbReference type="Proteomes" id="UP001557470">
    <property type="component" value="Unassembled WGS sequence"/>
</dbReference>
<evidence type="ECO:0000256" key="9">
    <source>
        <dbReference type="ARBA" id="ARBA00029973"/>
    </source>
</evidence>
<dbReference type="GO" id="GO:0005634">
    <property type="term" value="C:nucleus"/>
    <property type="evidence" value="ECO:0007669"/>
    <property type="project" value="UniProtKB-SubCell"/>
</dbReference>
<feature type="compositionally biased region" description="Basic residues" evidence="11">
    <location>
        <begin position="1157"/>
        <end position="1168"/>
    </location>
</feature>
<keyword evidence="4" id="KW-0677">Repeat</keyword>
<evidence type="ECO:0000256" key="2">
    <source>
        <dbReference type="ARBA" id="ARBA00006465"/>
    </source>
</evidence>
<feature type="compositionally biased region" description="Polar residues" evidence="11">
    <location>
        <begin position="373"/>
        <end position="386"/>
    </location>
</feature>
<reference evidence="13 14" key="1">
    <citation type="submission" date="2024-06" db="EMBL/GenBank/DDBJ databases">
        <authorList>
            <person name="Pan Q."/>
            <person name="Wen M."/>
            <person name="Jouanno E."/>
            <person name="Zahm M."/>
            <person name="Klopp C."/>
            <person name="Cabau C."/>
            <person name="Louis A."/>
            <person name="Berthelot C."/>
            <person name="Parey E."/>
            <person name="Roest Crollius H."/>
            <person name="Montfort J."/>
            <person name="Robinson-Rechavi M."/>
            <person name="Bouchez O."/>
            <person name="Lampietro C."/>
            <person name="Lopez Roques C."/>
            <person name="Donnadieu C."/>
            <person name="Postlethwait J."/>
            <person name="Bobe J."/>
            <person name="Verreycken H."/>
            <person name="Guiguen Y."/>
        </authorList>
    </citation>
    <scope>NUCLEOTIDE SEQUENCE [LARGE SCALE GENOMIC DNA]</scope>
    <source>
        <strain evidence="13">Up_M1</strain>
        <tissue evidence="13">Testis</tissue>
    </source>
</reference>
<dbReference type="CDD" id="cd20912">
    <property type="entry name" value="AIR_RAP80-like"/>
    <property type="match status" value="1"/>
</dbReference>
<sequence>MPPRKKQENRDTGDGPRKRRRADAQKEDRVVISDSDEDEDFRSSPREERKRQREIKTRSNEMTEEEMLDLAVKLSKEEASSAALRQQQDEEAVRKAIAESLHADRPSPSHHIPKSQSSLSGNSIQPPRRKLSYPNSGAADRDKASGGSVSAELALSDRLTRGKKSPLPDMPDLSQTQKICSQSHSLSQASTSETLPSSQDKSSSQMRPSGDPSTKAMEDQDCSNSPQSASPSQRLNKSSTSTPIVCLKKLSPDLVDCQASGILLNDPTLTFPTVNQMSQSFQPRSPTFDKSPVFSKTVKHASDESGGGSLMFSQSSETDSGKEEKGVCLAFPKGFMFSSSETGEEEKEASPTFPRSPVFSKTNGKQGEEQECPTLTQSHTLCSTKQGPEETEKSPIFPSSPVLPRKDDLRAQGPQSGAGCVSTAGVPQETPACLSPAVKSSDPSQGLSPPPRRTLSLNKRLVPIRKTSRVADEAVDHDKNGIKSTTNANKITTPAKLEYLTFALKPQHIPELTSNMVLCLSDDDDDVEEDCPGQSAPSPSPVFPLEKNIPQPRNQGFTSETDRPGSPTQSPCLIPNKRTLSPQDPVCQEVERKKKVIRKKFTFKGMYEAPRQAAGTVTQEGAHARSPPSHHIQASSSHFSPPTESQSEGGVVCYYWGVPFCPRGQNPDTYTKVILSQLEVYEKSLKKAQRGLLRKTVWGEPVVPGPPERTCSLRGRTKRHKAPQLLEEEETGEMQEEEEEEEVVEVLVEEGGNRRLSLRLREDKGRRRREQWKETEALFVSSPEPEDKSHSPVFHAESSQQPIRPPRRLSLRREARRPVETQPPDPVDDRDEEKKRDDDDEEDGQQREEGISGEELDVNGLEVPETQLSDDSTPDLMVTSPPAAQAENQPLPQIQIFLSSPHRLDEREEGMEVDGEEEETQACPMGSPASREDVKMDEEQDQEAHGSVPEPASTHSPGVDCPICMQPFPRTEIEMHAAYCDLQTEDVMAQESQSKVAVRACRKRNRRGELIEEEQPSSSRSSSRTGQGEKCYLCQQCFPLRDYGKHVEDCIKNQQQSTAAPRTGQSGDLLRALDQTEHKDSGNSQLRPCDTTFQNRTSGQMDDLEAAESGGSGELSAPGFIVSTSPIRSFTAISEATDCLIDFKHQYSSSNSARPSQRGKKFKRKFKR</sequence>
<evidence type="ECO:0000256" key="11">
    <source>
        <dbReference type="SAM" id="MobiDB-lite"/>
    </source>
</evidence>
<feature type="region of interest" description="Disordered" evidence="11">
    <location>
        <begin position="1145"/>
        <end position="1168"/>
    </location>
</feature>
<feature type="region of interest" description="Disordered" evidence="11">
    <location>
        <begin position="1077"/>
        <end position="1113"/>
    </location>
</feature>
<feature type="compositionally biased region" description="Basic and acidic residues" evidence="11">
    <location>
        <begin position="1"/>
        <end position="31"/>
    </location>
</feature>
<feature type="region of interest" description="Disordered" evidence="11">
    <location>
        <begin position="1"/>
        <end position="241"/>
    </location>
</feature>
<dbReference type="Pfam" id="PF18282">
    <property type="entry name" value="RAP80_UIM"/>
    <property type="match status" value="1"/>
</dbReference>
<evidence type="ECO:0000256" key="7">
    <source>
        <dbReference type="ARBA" id="ARBA00023204"/>
    </source>
</evidence>
<comment type="caution">
    <text evidence="13">The sequence shown here is derived from an EMBL/GenBank/DDBJ whole genome shotgun (WGS) entry which is preliminary data.</text>
</comment>
<accession>A0ABD0X633</accession>
<evidence type="ECO:0000256" key="1">
    <source>
        <dbReference type="ARBA" id="ARBA00004123"/>
    </source>
</evidence>
<keyword evidence="5" id="KW-0227">DNA damage</keyword>
<organism evidence="13 14">
    <name type="scientific">Umbra pygmaea</name>
    <name type="common">Eastern mudminnow</name>
    <dbReference type="NCBI Taxonomy" id="75934"/>
    <lineage>
        <taxon>Eukaryota</taxon>
        <taxon>Metazoa</taxon>
        <taxon>Chordata</taxon>
        <taxon>Craniata</taxon>
        <taxon>Vertebrata</taxon>
        <taxon>Euteleostomi</taxon>
        <taxon>Actinopterygii</taxon>
        <taxon>Neopterygii</taxon>
        <taxon>Teleostei</taxon>
        <taxon>Protacanthopterygii</taxon>
        <taxon>Esociformes</taxon>
        <taxon>Umbridae</taxon>
        <taxon>Umbra</taxon>
    </lineage>
</organism>
<feature type="region of interest" description="Disordered" evidence="11">
    <location>
        <begin position="778"/>
        <end position="957"/>
    </location>
</feature>
<dbReference type="AlphaFoldDB" id="A0ABD0X633"/>
<feature type="compositionally biased region" description="Polar residues" evidence="11">
    <location>
        <begin position="886"/>
        <end position="898"/>
    </location>
</feature>
<evidence type="ECO:0000256" key="10">
    <source>
        <dbReference type="ARBA" id="ARBA00031558"/>
    </source>
</evidence>
<feature type="compositionally biased region" description="Basic and acidic residues" evidence="11">
    <location>
        <begin position="87"/>
        <end position="107"/>
    </location>
</feature>
<evidence type="ECO:0000259" key="12">
    <source>
        <dbReference type="Pfam" id="PF18282"/>
    </source>
</evidence>
<feature type="compositionally biased region" description="Polar residues" evidence="11">
    <location>
        <begin position="1082"/>
        <end position="1100"/>
    </location>
</feature>
<protein>
    <recommendedName>
        <fullName evidence="3">BRCA1-A complex subunit RAP80</fullName>
    </recommendedName>
    <alternativeName>
        <fullName evidence="10">Receptor-associated protein 80</fullName>
    </alternativeName>
    <alternativeName>
        <fullName evidence="9">Ubiquitin interaction motif-containing protein 1</fullName>
    </alternativeName>
</protein>
<feature type="compositionally biased region" description="Acidic residues" evidence="11">
    <location>
        <begin position="726"/>
        <end position="742"/>
    </location>
</feature>
<dbReference type="GO" id="GO:0006281">
    <property type="term" value="P:DNA repair"/>
    <property type="evidence" value="ECO:0007669"/>
    <property type="project" value="UniProtKB-KW"/>
</dbReference>